<dbReference type="RefSeq" id="XP_025599709.1">
    <property type="nucleotide sequence ID" value="XM_025741926.1"/>
</dbReference>
<dbReference type="Pfam" id="PF02005">
    <property type="entry name" value="TRM"/>
    <property type="match status" value="2"/>
</dbReference>
<keyword evidence="5 12" id="KW-0819">tRNA processing</keyword>
<evidence type="ECO:0000256" key="13">
    <source>
        <dbReference type="SAM" id="MobiDB-lite"/>
    </source>
</evidence>
<keyword evidence="4 12" id="KW-0949">S-adenosyl-L-methionine</keyword>
<evidence type="ECO:0000313" key="14">
    <source>
        <dbReference type="EMBL" id="PWN99430.1"/>
    </source>
</evidence>
<feature type="region of interest" description="Disordered" evidence="13">
    <location>
        <begin position="658"/>
        <end position="687"/>
    </location>
</feature>
<dbReference type="Gene3D" id="3.30.56.70">
    <property type="entry name" value="N2,N2-dimethylguanosine tRNA methyltransferase, C-terminal domain"/>
    <property type="match status" value="1"/>
</dbReference>
<evidence type="ECO:0000256" key="4">
    <source>
        <dbReference type="ARBA" id="ARBA00022691"/>
    </source>
</evidence>
<feature type="compositionally biased region" description="Low complexity" evidence="13">
    <location>
        <begin position="121"/>
        <end position="180"/>
    </location>
</feature>
<evidence type="ECO:0000256" key="6">
    <source>
        <dbReference type="ARBA" id="ARBA00022884"/>
    </source>
</evidence>
<accession>A0A316ZCK3</accession>
<evidence type="ECO:0000256" key="12">
    <source>
        <dbReference type="PROSITE-ProRule" id="PRU00958"/>
    </source>
</evidence>
<keyword evidence="6 12" id="KW-0694">RNA-binding</keyword>
<dbReference type="GeneID" id="37269470"/>
<dbReference type="GO" id="GO:0000049">
    <property type="term" value="F:tRNA binding"/>
    <property type="evidence" value="ECO:0007669"/>
    <property type="project" value="UniProtKB-UniRule"/>
</dbReference>
<comment type="catalytic activity">
    <reaction evidence="8">
        <text>guanosine(26) in tRNA + 2 S-adenosyl-L-methionine = N(2)-dimethylguanosine(26) in tRNA + 2 S-adenosyl-L-homocysteine + 2 H(+)</text>
        <dbReference type="Rhea" id="RHEA:43140"/>
        <dbReference type="Rhea" id="RHEA-COMP:10359"/>
        <dbReference type="Rhea" id="RHEA-COMP:10360"/>
        <dbReference type="ChEBI" id="CHEBI:15378"/>
        <dbReference type="ChEBI" id="CHEBI:57856"/>
        <dbReference type="ChEBI" id="CHEBI:59789"/>
        <dbReference type="ChEBI" id="CHEBI:74269"/>
        <dbReference type="ChEBI" id="CHEBI:74513"/>
        <dbReference type="EC" id="2.1.1.216"/>
    </reaction>
</comment>
<evidence type="ECO:0000256" key="3">
    <source>
        <dbReference type="ARBA" id="ARBA00022679"/>
    </source>
</evidence>
<dbReference type="Proteomes" id="UP000245946">
    <property type="component" value="Unassembled WGS sequence"/>
</dbReference>
<dbReference type="GO" id="GO:0160104">
    <property type="term" value="F:tRNA (guanine(26)-N2)-dimethyltransferase activity"/>
    <property type="evidence" value="ECO:0007669"/>
    <property type="project" value="UniProtKB-EC"/>
</dbReference>
<keyword evidence="15" id="KW-1185">Reference proteome</keyword>
<feature type="region of interest" description="Disordered" evidence="13">
    <location>
        <begin position="264"/>
        <end position="306"/>
    </location>
</feature>
<evidence type="ECO:0000256" key="2">
    <source>
        <dbReference type="ARBA" id="ARBA00022603"/>
    </source>
</evidence>
<dbReference type="InterPro" id="IPR002905">
    <property type="entry name" value="Trm1"/>
</dbReference>
<proteinExistence type="inferred from homology"/>
<dbReference type="AlphaFoldDB" id="A0A316ZCK3"/>
<dbReference type="PANTHER" id="PTHR10631">
    <property type="entry name" value="N 2 ,N 2 -DIMETHYLGUANOSINE TRNA METHYLTRANSFERASE"/>
    <property type="match status" value="1"/>
</dbReference>
<dbReference type="InterPro" id="IPR042296">
    <property type="entry name" value="tRNA_met_Trm1_C"/>
</dbReference>
<gene>
    <name evidence="14" type="ORF">FA09DRAFT_328823</name>
</gene>
<feature type="region of interest" description="Disordered" evidence="13">
    <location>
        <begin position="98"/>
        <end position="183"/>
    </location>
</feature>
<name>A0A316ZCK3_9BASI</name>
<keyword evidence="1 12" id="KW-0820">tRNA-binding</keyword>
<evidence type="ECO:0000256" key="7">
    <source>
        <dbReference type="ARBA" id="ARBA00039099"/>
    </source>
</evidence>
<feature type="compositionally biased region" description="Low complexity" evidence="13">
    <location>
        <begin position="277"/>
        <end position="297"/>
    </location>
</feature>
<dbReference type="SUPFAM" id="SSF53335">
    <property type="entry name" value="S-adenosyl-L-methionine-dependent methyltransferases"/>
    <property type="match status" value="1"/>
</dbReference>
<dbReference type="InterPro" id="IPR029063">
    <property type="entry name" value="SAM-dependent_MTases_sf"/>
</dbReference>
<dbReference type="FunFam" id="3.30.56.70:FF:000001">
    <property type="entry name" value="tRNA (guanine(26)-N(2))-dimethyltransferase"/>
    <property type="match status" value="1"/>
</dbReference>
<evidence type="ECO:0000256" key="9">
    <source>
        <dbReference type="ARBA" id="ARBA00077143"/>
    </source>
</evidence>
<evidence type="ECO:0000256" key="5">
    <source>
        <dbReference type="ARBA" id="ARBA00022694"/>
    </source>
</evidence>
<organism evidence="14 15">
    <name type="scientific">Tilletiopsis washingtonensis</name>
    <dbReference type="NCBI Taxonomy" id="58919"/>
    <lineage>
        <taxon>Eukaryota</taxon>
        <taxon>Fungi</taxon>
        <taxon>Dikarya</taxon>
        <taxon>Basidiomycota</taxon>
        <taxon>Ustilaginomycotina</taxon>
        <taxon>Exobasidiomycetes</taxon>
        <taxon>Entylomatales</taxon>
        <taxon>Entylomatales incertae sedis</taxon>
        <taxon>Tilletiopsis</taxon>
    </lineage>
</organism>
<dbReference type="EC" id="2.1.1.216" evidence="7"/>
<dbReference type="PROSITE" id="PS51626">
    <property type="entry name" value="SAM_MT_TRM1"/>
    <property type="match status" value="1"/>
</dbReference>
<keyword evidence="3 12" id="KW-0808">Transferase</keyword>
<comment type="similarity">
    <text evidence="12">Belongs to the class I-like SAM-binding methyltransferase superfamily. Trm1 family.</text>
</comment>
<reference evidence="14 15" key="1">
    <citation type="journal article" date="2018" name="Mol. Biol. Evol.">
        <title>Broad Genomic Sampling Reveals a Smut Pathogenic Ancestry of the Fungal Clade Ustilaginomycotina.</title>
        <authorList>
            <person name="Kijpornyongpan T."/>
            <person name="Mondo S.J."/>
            <person name="Barry K."/>
            <person name="Sandor L."/>
            <person name="Lee J."/>
            <person name="Lipzen A."/>
            <person name="Pangilinan J."/>
            <person name="LaButti K."/>
            <person name="Hainaut M."/>
            <person name="Henrissat B."/>
            <person name="Grigoriev I.V."/>
            <person name="Spatafora J.W."/>
            <person name="Aime M.C."/>
        </authorList>
    </citation>
    <scope>NUCLEOTIDE SEQUENCE [LARGE SCALE GENOMIC DNA]</scope>
    <source>
        <strain evidence="14 15">MCA 4186</strain>
    </source>
</reference>
<dbReference type="OrthoDB" id="6349953at2759"/>
<dbReference type="STRING" id="58919.A0A316ZCK3"/>
<dbReference type="EMBL" id="KZ819288">
    <property type="protein sequence ID" value="PWN99430.1"/>
    <property type="molecule type" value="Genomic_DNA"/>
</dbReference>
<feature type="compositionally biased region" description="Low complexity" evidence="13">
    <location>
        <begin position="666"/>
        <end position="679"/>
    </location>
</feature>
<sequence length="687" mass="73462">MPLGRTPLPSLCRRSPLARCFHSSRRTMAPPATPLPQHVATALGLKPGEAAFREGSATIAVPSKEAAFLNPVQQFNRDLSTLAIRTWAQVRDDARRQRFEARHSEAGAGARKKRRKNVAPKTETSADKASAATDANGNAAMADGASTSAAQASTSASELTSSSTASEPQAAPAAEPAPEAEAAKPVYQSQRFTIFEALSATGLRSIRYAREIPLLKWVLANDLSPSAAAAMRRNVALNFPAGRPIKEWQPGEAADAAVAPLADEKPADQEASTGSEPSTSTTADAAAPSADASAATDGEPQIHKHCRVRVNEGDATDVLYTHRAVSKRFDVIDLDPYGSAVPFLDGAVQAVADGGLLCVTCTDLAVLAGSGHPEKAFSSYGGTVARVDYCHEVALRLVLHSIASAAARYGRTITPLLSLSIDFYVRVFVRVESKPIEVKRLACSTGTVSTCNRCGNFEAAPLGRERPEERGGQKFQPGYAASVGSMCQECGGQARFVVAGPMWLGPLHDKDFCRAMLATLEQAPERFQTAQRIRGMVGMAAEELQEPFYFVPSRVAGLFHCENPTLIDVVSALLHAGHEVSRSHCQPGSLKTTASRAQIFDLFRRWIELHPVAEKNIKPASPARSLIDRKPTHEFSFDEEHPRVKDVLAAERKGTKYQVNPLPHWGPGTAAARGGAAATGEKRKLEA</sequence>
<dbReference type="GO" id="GO:0002940">
    <property type="term" value="P:tRNA N2-guanine methylation"/>
    <property type="evidence" value="ECO:0007669"/>
    <property type="project" value="TreeGrafter"/>
</dbReference>
<evidence type="ECO:0000256" key="1">
    <source>
        <dbReference type="ARBA" id="ARBA00022555"/>
    </source>
</evidence>
<evidence type="ECO:0000256" key="8">
    <source>
        <dbReference type="ARBA" id="ARBA00051897"/>
    </source>
</evidence>
<dbReference type="Gene3D" id="3.40.50.150">
    <property type="entry name" value="Vaccinia Virus protein VP39"/>
    <property type="match status" value="1"/>
</dbReference>
<evidence type="ECO:0000313" key="15">
    <source>
        <dbReference type="Proteomes" id="UP000245946"/>
    </source>
</evidence>
<dbReference type="PANTHER" id="PTHR10631:SF3">
    <property type="entry name" value="TRNA (GUANINE(26)-N(2))-DIMETHYLTRANSFERASE"/>
    <property type="match status" value="1"/>
</dbReference>
<dbReference type="GO" id="GO:0005634">
    <property type="term" value="C:nucleus"/>
    <property type="evidence" value="ECO:0007669"/>
    <property type="project" value="TreeGrafter"/>
</dbReference>
<evidence type="ECO:0000256" key="10">
    <source>
        <dbReference type="ARBA" id="ARBA00082896"/>
    </source>
</evidence>
<keyword evidence="2 12" id="KW-0489">Methyltransferase</keyword>
<evidence type="ECO:0000256" key="11">
    <source>
        <dbReference type="ARBA" id="ARBA00083299"/>
    </source>
</evidence>
<protein>
    <recommendedName>
        <fullName evidence="7">tRNA (guanine(26)-N(2))-dimethyltransferase</fullName>
        <ecNumber evidence="7">2.1.1.216</ecNumber>
    </recommendedName>
    <alternativeName>
        <fullName evidence="10">tRNA 2,2-dimethylguanosine-26 methyltransferase</fullName>
    </alternativeName>
    <alternativeName>
        <fullName evidence="9">tRNA(guanine-26,N(2)-N(2)) methyltransferase</fullName>
    </alternativeName>
    <alternativeName>
        <fullName evidence="11">tRNA(m(2,2)G26)dimethyltransferase</fullName>
    </alternativeName>
</protein>